<evidence type="ECO:0000313" key="1">
    <source>
        <dbReference type="EMBL" id="CAB4591921.1"/>
    </source>
</evidence>
<sequence>MAESFSKEEKAAMRAAAAERRRKFTPEQHAAEVLENYEAMDPADREIGMRIHKIVMAAAPHLAPKTWYGMPAYYKDGKNICFFQAAGKFKVRYCTFGFDVAANLDDGPMWSTGFAVLEVTKDVEKKITEMVKRAAS</sequence>
<reference evidence="1" key="1">
    <citation type="submission" date="2020-05" db="EMBL/GenBank/DDBJ databases">
        <authorList>
            <person name="Chiriac C."/>
            <person name="Salcher M."/>
            <person name="Ghai R."/>
            <person name="Kavagutti S V."/>
        </authorList>
    </citation>
    <scope>NUCLEOTIDE SEQUENCE</scope>
</reference>
<name>A0A6J6FT90_9ZZZZ</name>
<accession>A0A6J6FT90</accession>
<gene>
    <name evidence="1" type="ORF">UFOPK1788_00578</name>
</gene>
<organism evidence="1">
    <name type="scientific">freshwater metagenome</name>
    <dbReference type="NCBI Taxonomy" id="449393"/>
    <lineage>
        <taxon>unclassified sequences</taxon>
        <taxon>metagenomes</taxon>
        <taxon>ecological metagenomes</taxon>
    </lineage>
</organism>
<dbReference type="Gene3D" id="3.90.1150.200">
    <property type="match status" value="1"/>
</dbReference>
<dbReference type="SUPFAM" id="SSF159888">
    <property type="entry name" value="YdhG-like"/>
    <property type="match status" value="1"/>
</dbReference>
<proteinExistence type="predicted"/>
<protein>
    <submittedName>
        <fullName evidence="1">Unannotated protein</fullName>
    </submittedName>
</protein>
<dbReference type="AlphaFoldDB" id="A0A6J6FT90"/>
<dbReference type="EMBL" id="CAEZUE010000059">
    <property type="protein sequence ID" value="CAB4591921.1"/>
    <property type="molecule type" value="Genomic_DNA"/>
</dbReference>